<comment type="caution">
    <text evidence="2">The sequence shown here is derived from an EMBL/GenBank/DDBJ whole genome shotgun (WGS) entry which is preliminary data.</text>
</comment>
<dbReference type="EMBL" id="JAERQG010000004">
    <property type="protein sequence ID" value="MBL0766488.1"/>
    <property type="molecule type" value="Genomic_DNA"/>
</dbReference>
<keyword evidence="3" id="KW-1185">Reference proteome</keyword>
<protein>
    <recommendedName>
        <fullName evidence="4">Lipocalin-like domain-containing protein</fullName>
    </recommendedName>
</protein>
<dbReference type="Proteomes" id="UP000642920">
    <property type="component" value="Unassembled WGS sequence"/>
</dbReference>
<gene>
    <name evidence="2" type="ORF">JKP34_14570</name>
</gene>
<keyword evidence="1" id="KW-0732">Signal</keyword>
<organism evidence="2 3">
    <name type="scientific">Marivirga atlantica</name>
    <dbReference type="NCBI Taxonomy" id="1548457"/>
    <lineage>
        <taxon>Bacteria</taxon>
        <taxon>Pseudomonadati</taxon>
        <taxon>Bacteroidota</taxon>
        <taxon>Cytophagia</taxon>
        <taxon>Cytophagales</taxon>
        <taxon>Marivirgaceae</taxon>
        <taxon>Marivirga</taxon>
    </lineage>
</organism>
<name>A0A937DI04_9BACT</name>
<dbReference type="AlphaFoldDB" id="A0A937DI04"/>
<accession>A0A937DI04</accession>
<proteinExistence type="predicted"/>
<evidence type="ECO:0000313" key="2">
    <source>
        <dbReference type="EMBL" id="MBL0766488.1"/>
    </source>
</evidence>
<feature type="chain" id="PRO_5037505004" description="Lipocalin-like domain-containing protein" evidence="1">
    <location>
        <begin position="19"/>
        <end position="128"/>
    </location>
</feature>
<reference evidence="2" key="1">
    <citation type="submission" date="2021-01" db="EMBL/GenBank/DDBJ databases">
        <title>Marivirga sp. nov., isolated from intertidal surface sediments.</title>
        <authorList>
            <person name="Zhang M."/>
        </authorList>
    </citation>
    <scope>NUCLEOTIDE SEQUENCE</scope>
    <source>
        <strain evidence="2">SM1354</strain>
    </source>
</reference>
<evidence type="ECO:0008006" key="4">
    <source>
        <dbReference type="Google" id="ProtNLM"/>
    </source>
</evidence>
<sequence>MRILIAIIFIFSSIQLNAQNTDKLKLLIGSWECYHKELEDGETGENMTLDGQPYSCDDLTISLSSDLTGTESGGGLEFMYSIKDSLLYLGDRIYVIEQLEKQNLILRDYDPDQDKLSVFRRKFKKVTD</sequence>
<evidence type="ECO:0000313" key="3">
    <source>
        <dbReference type="Proteomes" id="UP000642920"/>
    </source>
</evidence>
<feature type="signal peptide" evidence="1">
    <location>
        <begin position="1"/>
        <end position="18"/>
    </location>
</feature>
<evidence type="ECO:0000256" key="1">
    <source>
        <dbReference type="SAM" id="SignalP"/>
    </source>
</evidence>
<dbReference type="RefSeq" id="WP_201923075.1">
    <property type="nucleotide sequence ID" value="NZ_JAERQG010000004.1"/>
</dbReference>